<dbReference type="NCBIfam" id="NF001186">
    <property type="entry name" value="PRK00155.2-3"/>
    <property type="match status" value="1"/>
</dbReference>
<comment type="similarity">
    <text evidence="3">Belongs to the IspD/TarI cytidylyltransferase family. IspD subfamily.</text>
</comment>
<protein>
    <recommendedName>
        <fullName evidence="3">2-C-methyl-D-erythritol 4-phosphate cytidylyltransferase</fullName>
        <ecNumber evidence="3">2.7.7.60</ecNumber>
    </recommendedName>
    <alternativeName>
        <fullName evidence="3">4-diphosphocytidyl-2C-methyl-D-erythritol synthase</fullName>
    </alternativeName>
    <alternativeName>
        <fullName evidence="3">MEP cytidylyltransferase</fullName>
        <shortName evidence="3">MCT</shortName>
    </alternativeName>
</protein>
<dbReference type="NCBIfam" id="TIGR00453">
    <property type="entry name" value="ispD"/>
    <property type="match status" value="1"/>
</dbReference>
<dbReference type="PANTHER" id="PTHR32125:SF4">
    <property type="entry name" value="2-C-METHYL-D-ERYTHRITOL 4-PHOSPHATE CYTIDYLYLTRANSFERASE, CHLOROPLASTIC"/>
    <property type="match status" value="1"/>
</dbReference>
<proteinExistence type="inferred from homology"/>
<dbReference type="UniPathway" id="UPA00056">
    <property type="reaction ID" value="UER00093"/>
</dbReference>
<dbReference type="Proteomes" id="UP000321204">
    <property type="component" value="Chromosome"/>
</dbReference>
<name>A0A5B8UNN1_9BACT</name>
<dbReference type="GO" id="GO:0019288">
    <property type="term" value="P:isopentenyl diphosphate biosynthetic process, methylerythritol 4-phosphate pathway"/>
    <property type="evidence" value="ECO:0007669"/>
    <property type="project" value="UniProtKB-UniRule"/>
</dbReference>
<dbReference type="HAMAP" id="MF_00108">
    <property type="entry name" value="IspD"/>
    <property type="match status" value="1"/>
</dbReference>
<dbReference type="PANTHER" id="PTHR32125">
    <property type="entry name" value="2-C-METHYL-D-ERYTHRITOL 4-PHOSPHATE CYTIDYLYLTRANSFERASE, CHLOROPLASTIC"/>
    <property type="match status" value="1"/>
</dbReference>
<comment type="function">
    <text evidence="3">Catalyzes the formation of 4-diphosphocytidyl-2-C-methyl-D-erythritol from CTP and 2-C-methyl-D-erythritol 4-phosphate (MEP).</text>
</comment>
<evidence type="ECO:0000256" key="2">
    <source>
        <dbReference type="ARBA" id="ARBA00022695"/>
    </source>
</evidence>
<feature type="site" description="Positions MEP for the nucleophilic attack" evidence="3">
    <location>
        <position position="153"/>
    </location>
</feature>
<dbReference type="EC" id="2.7.7.60" evidence="3"/>
<dbReference type="CDD" id="cd02516">
    <property type="entry name" value="CDP-ME_synthetase"/>
    <property type="match status" value="1"/>
</dbReference>
<comment type="pathway">
    <text evidence="3">Isoprenoid biosynthesis; isopentenyl diphosphate biosynthesis via DXP pathway; isopentenyl diphosphate from 1-deoxy-D-xylulose 5-phosphate: step 2/6.</text>
</comment>
<dbReference type="RefSeq" id="WP_146791328.1">
    <property type="nucleotide sequence ID" value="NZ_BAABIO010000003.1"/>
</dbReference>
<keyword evidence="1 3" id="KW-0808">Transferase</keyword>
<organism evidence="4 5">
    <name type="scientific">Flavisolibacter ginsenosidimutans</name>
    <dbReference type="NCBI Taxonomy" id="661481"/>
    <lineage>
        <taxon>Bacteria</taxon>
        <taxon>Pseudomonadati</taxon>
        <taxon>Bacteroidota</taxon>
        <taxon>Chitinophagia</taxon>
        <taxon>Chitinophagales</taxon>
        <taxon>Chitinophagaceae</taxon>
        <taxon>Flavisolibacter</taxon>
    </lineage>
</organism>
<dbReference type="FunFam" id="3.90.550.10:FF:000003">
    <property type="entry name" value="2-C-methyl-D-erythritol 4-phosphate cytidylyltransferase"/>
    <property type="match status" value="1"/>
</dbReference>
<dbReference type="OrthoDB" id="9806837at2"/>
<evidence type="ECO:0000256" key="3">
    <source>
        <dbReference type="HAMAP-Rule" id="MF_00108"/>
    </source>
</evidence>
<feature type="site" description="Transition state stabilizer" evidence="3">
    <location>
        <position position="22"/>
    </location>
</feature>
<dbReference type="InterPro" id="IPR050088">
    <property type="entry name" value="IspD/TarI_cytidylyltransf_bact"/>
</dbReference>
<dbReference type="InterPro" id="IPR029044">
    <property type="entry name" value="Nucleotide-diphossugar_trans"/>
</dbReference>
<keyword evidence="2 3" id="KW-0548">Nucleotidyltransferase</keyword>
<feature type="site" description="Positions MEP for the nucleophilic attack" evidence="3">
    <location>
        <position position="207"/>
    </location>
</feature>
<feature type="site" description="Transition state stabilizer" evidence="3">
    <location>
        <position position="15"/>
    </location>
</feature>
<keyword evidence="5" id="KW-1185">Reference proteome</keyword>
<evidence type="ECO:0000256" key="1">
    <source>
        <dbReference type="ARBA" id="ARBA00022679"/>
    </source>
</evidence>
<dbReference type="Pfam" id="PF01128">
    <property type="entry name" value="IspD"/>
    <property type="match status" value="1"/>
</dbReference>
<dbReference type="Gene3D" id="3.90.550.10">
    <property type="entry name" value="Spore Coat Polysaccharide Biosynthesis Protein SpsA, Chain A"/>
    <property type="match status" value="1"/>
</dbReference>
<keyword evidence="3" id="KW-0414">Isoprene biosynthesis</keyword>
<dbReference type="GO" id="GO:0050518">
    <property type="term" value="F:2-C-methyl-D-erythritol 4-phosphate cytidylyltransferase activity"/>
    <property type="evidence" value="ECO:0007669"/>
    <property type="project" value="UniProtKB-UniRule"/>
</dbReference>
<dbReference type="AlphaFoldDB" id="A0A5B8UNN1"/>
<comment type="catalytic activity">
    <reaction evidence="3">
        <text>2-C-methyl-D-erythritol 4-phosphate + CTP + H(+) = 4-CDP-2-C-methyl-D-erythritol + diphosphate</text>
        <dbReference type="Rhea" id="RHEA:13429"/>
        <dbReference type="ChEBI" id="CHEBI:15378"/>
        <dbReference type="ChEBI" id="CHEBI:33019"/>
        <dbReference type="ChEBI" id="CHEBI:37563"/>
        <dbReference type="ChEBI" id="CHEBI:57823"/>
        <dbReference type="ChEBI" id="CHEBI:58262"/>
        <dbReference type="EC" id="2.7.7.60"/>
    </reaction>
</comment>
<dbReference type="InterPro" id="IPR001228">
    <property type="entry name" value="IspD"/>
</dbReference>
<gene>
    <name evidence="3" type="primary">ispD</name>
    <name evidence="4" type="ORF">FSB75_20635</name>
</gene>
<sequence>MNKYAIIVAGGSGKRMGSAVPKQFLLLHGKPVLYYTIKTFLEAFDDLQLVLVLPEDYADMGREIIDAYFDYNRIQITSGGETRFHSVQNGLRLIHSDAIIFVHDAVRCLVTVDLIQRCYEHALRMGSAVPVTISRDSVRLLNEELNDNEVLDRNKVVLVQTPQTFHSRILRPAFEIDFKERFTDEATVVEAYGLKISLIEGEENNLKITRPVDLLIAEKLLEANLSPQSV</sequence>
<accession>A0A5B8UNN1</accession>
<dbReference type="KEGG" id="fgg:FSB75_20635"/>
<evidence type="ECO:0000313" key="5">
    <source>
        <dbReference type="Proteomes" id="UP000321204"/>
    </source>
</evidence>
<reference evidence="4 5" key="1">
    <citation type="journal article" date="2015" name="Int. J. Syst. Evol. Microbiol.">
        <title>Flavisolibacter ginsenosidimutans sp. nov., with ginsenoside-converting activity isolated from soil used for cultivating ginseng.</title>
        <authorList>
            <person name="Zhao Y."/>
            <person name="Liu Q."/>
            <person name="Kang M.S."/>
            <person name="Jin F."/>
            <person name="Yu H."/>
            <person name="Im W.T."/>
        </authorList>
    </citation>
    <scope>NUCLEOTIDE SEQUENCE [LARGE SCALE GENOMIC DNA]</scope>
    <source>
        <strain evidence="4 5">Gsoil 636</strain>
    </source>
</reference>
<dbReference type="SUPFAM" id="SSF53448">
    <property type="entry name" value="Nucleotide-diphospho-sugar transferases"/>
    <property type="match status" value="1"/>
</dbReference>
<evidence type="ECO:0000313" key="4">
    <source>
        <dbReference type="EMBL" id="QEC58208.1"/>
    </source>
</evidence>
<dbReference type="EMBL" id="CP042433">
    <property type="protein sequence ID" value="QEC58208.1"/>
    <property type="molecule type" value="Genomic_DNA"/>
</dbReference>
<dbReference type="InterPro" id="IPR034683">
    <property type="entry name" value="IspD/TarI"/>
</dbReference>